<gene>
    <name evidence="2" type="ORF">METZ01_LOCUS232849</name>
</gene>
<keyword evidence="1" id="KW-0472">Membrane</keyword>
<dbReference type="InterPro" id="IPR007038">
    <property type="entry name" value="HupE_UreJ"/>
</dbReference>
<reference evidence="2" key="1">
    <citation type="submission" date="2018-05" db="EMBL/GenBank/DDBJ databases">
        <authorList>
            <person name="Lanie J.A."/>
            <person name="Ng W.-L."/>
            <person name="Kazmierczak K.M."/>
            <person name="Andrzejewski T.M."/>
            <person name="Davidsen T.M."/>
            <person name="Wayne K.J."/>
            <person name="Tettelin H."/>
            <person name="Glass J.I."/>
            <person name="Rusch D."/>
            <person name="Podicherti R."/>
            <person name="Tsui H.-C.T."/>
            <person name="Winkler M.E."/>
        </authorList>
    </citation>
    <scope>NUCLEOTIDE SEQUENCE</scope>
</reference>
<proteinExistence type="predicted"/>
<keyword evidence="1" id="KW-0812">Transmembrane</keyword>
<keyword evidence="1" id="KW-1133">Transmembrane helix</keyword>
<protein>
    <recommendedName>
        <fullName evidence="3">Urease accessory protein UreJ</fullName>
    </recommendedName>
</protein>
<feature type="transmembrane region" description="Helical" evidence="1">
    <location>
        <begin position="47"/>
        <end position="65"/>
    </location>
</feature>
<dbReference type="EMBL" id="UINC01058104">
    <property type="protein sequence ID" value="SVB79995.1"/>
    <property type="molecule type" value="Genomic_DNA"/>
</dbReference>
<evidence type="ECO:0008006" key="3">
    <source>
        <dbReference type="Google" id="ProtNLM"/>
    </source>
</evidence>
<organism evidence="2">
    <name type="scientific">marine metagenome</name>
    <dbReference type="NCBI Taxonomy" id="408172"/>
    <lineage>
        <taxon>unclassified sequences</taxon>
        <taxon>metagenomes</taxon>
        <taxon>ecological metagenomes</taxon>
    </lineage>
</organism>
<evidence type="ECO:0000256" key="1">
    <source>
        <dbReference type="SAM" id="Phobius"/>
    </source>
</evidence>
<name>A0A382GYS2_9ZZZZ</name>
<evidence type="ECO:0000313" key="2">
    <source>
        <dbReference type="EMBL" id="SVB79995.1"/>
    </source>
</evidence>
<feature type="non-terminal residue" evidence="2">
    <location>
        <position position="85"/>
    </location>
</feature>
<dbReference type="AlphaFoldDB" id="A0A382GYS2"/>
<sequence>MKIHPVILGTLIITSVWANPSLAHHVMDGEIPRTFFHGFLSGLGHPIIGLDHLAFVIAVGLIGYLHQNSYLLPLAFLTSMVGGIV</sequence>
<accession>A0A382GYS2</accession>
<dbReference type="Pfam" id="PF04955">
    <property type="entry name" value="HupE_UreJ"/>
    <property type="match status" value="1"/>
</dbReference>